<feature type="compositionally biased region" description="Basic residues" evidence="1">
    <location>
        <begin position="1"/>
        <end position="21"/>
    </location>
</feature>
<feature type="region of interest" description="Disordered" evidence="1">
    <location>
        <begin position="1"/>
        <end position="25"/>
    </location>
</feature>
<protein>
    <submittedName>
        <fullName evidence="3">Uncharacterized protein</fullName>
    </submittedName>
</protein>
<feature type="transmembrane region" description="Helical" evidence="2">
    <location>
        <begin position="65"/>
        <end position="83"/>
    </location>
</feature>
<keyword evidence="2" id="KW-0812">Transmembrane</keyword>
<proteinExistence type="predicted"/>
<evidence type="ECO:0000313" key="3">
    <source>
        <dbReference type="EMBL" id="GAI89290.1"/>
    </source>
</evidence>
<keyword evidence="2" id="KW-1133">Transmembrane helix</keyword>
<dbReference type="AlphaFoldDB" id="X1TNX6"/>
<evidence type="ECO:0000256" key="2">
    <source>
        <dbReference type="SAM" id="Phobius"/>
    </source>
</evidence>
<accession>X1TNX6</accession>
<evidence type="ECO:0000256" key="1">
    <source>
        <dbReference type="SAM" id="MobiDB-lite"/>
    </source>
</evidence>
<organism evidence="3">
    <name type="scientific">marine sediment metagenome</name>
    <dbReference type="NCBI Taxonomy" id="412755"/>
    <lineage>
        <taxon>unclassified sequences</taxon>
        <taxon>metagenomes</taxon>
        <taxon>ecological metagenomes</taxon>
    </lineage>
</organism>
<dbReference type="EMBL" id="BARW01024178">
    <property type="protein sequence ID" value="GAI89290.1"/>
    <property type="molecule type" value="Genomic_DNA"/>
</dbReference>
<comment type="caution">
    <text evidence="3">The sequence shown here is derived from an EMBL/GenBank/DDBJ whole genome shotgun (WGS) entry which is preliminary data.</text>
</comment>
<reference evidence="3" key="1">
    <citation type="journal article" date="2014" name="Front. Microbiol.">
        <title>High frequency of phylogenetically diverse reductive dehalogenase-homologous genes in deep subseafloor sedimentary metagenomes.</title>
        <authorList>
            <person name="Kawai M."/>
            <person name="Futagami T."/>
            <person name="Toyoda A."/>
            <person name="Takaki Y."/>
            <person name="Nishi S."/>
            <person name="Hori S."/>
            <person name="Arai W."/>
            <person name="Tsubouchi T."/>
            <person name="Morono Y."/>
            <person name="Uchiyama I."/>
            <person name="Ito T."/>
            <person name="Fujiyama A."/>
            <person name="Inagaki F."/>
            <person name="Takami H."/>
        </authorList>
    </citation>
    <scope>NUCLEOTIDE SEQUENCE</scope>
    <source>
        <strain evidence="3">Expedition CK06-06</strain>
    </source>
</reference>
<gene>
    <name evidence="3" type="ORF">S12H4_39920</name>
</gene>
<keyword evidence="2" id="KW-0472">Membrane</keyword>
<name>X1TNX6_9ZZZZ</name>
<sequence>MASKSRRKRKHSLQSKKRKRRDIATAAVAPQQVVAPTYQPTAPAVEKPAPTAARYPHIGTELRRIGMLAAILLTTLAVLASVLS</sequence>